<dbReference type="RefSeq" id="WP_172176949.1">
    <property type="nucleotide sequence ID" value="NZ_CASGIA010000002.1"/>
</dbReference>
<dbReference type="PANTHER" id="PTHR22901:SF0">
    <property type="entry name" value="SIALATE O-ACETYLESTERASE"/>
    <property type="match status" value="1"/>
</dbReference>
<dbReference type="PANTHER" id="PTHR22901">
    <property type="entry name" value="SIALATE O-ACETYLESTERASE"/>
    <property type="match status" value="1"/>
</dbReference>
<reference evidence="3 4" key="1">
    <citation type="submission" date="2020-05" db="EMBL/GenBank/DDBJ databases">
        <title>Distinct polysaccharide utilization as determinants for interspecies competition between intestinal Prevotella spp.</title>
        <authorList>
            <person name="Galvez E.J.C."/>
            <person name="Iljazovic A."/>
            <person name="Strowig T."/>
        </authorList>
    </citation>
    <scope>NUCLEOTIDE SEQUENCE [LARGE SCALE GENOMIC DNA]</scope>
    <source>
        <strain evidence="3 4">PROD</strain>
    </source>
</reference>
<evidence type="ECO:0000256" key="1">
    <source>
        <dbReference type="ARBA" id="ARBA00022801"/>
    </source>
</evidence>
<dbReference type="InterPro" id="IPR005181">
    <property type="entry name" value="SASA"/>
</dbReference>
<dbReference type="Proteomes" id="UP001193734">
    <property type="component" value="Unassembled WGS sequence"/>
</dbReference>
<keyword evidence="1" id="KW-0378">Hydrolase</keyword>
<protein>
    <recommendedName>
        <fullName evidence="2">Sialate O-acetylesterase domain-containing protein</fullName>
    </recommendedName>
</protein>
<keyword evidence="4" id="KW-1185">Reference proteome</keyword>
<dbReference type="EMBL" id="JABKKE010000006">
    <property type="protein sequence ID" value="NPE13657.1"/>
    <property type="molecule type" value="Genomic_DNA"/>
</dbReference>
<accession>A0ABX2ASE7</accession>
<evidence type="ECO:0000313" key="4">
    <source>
        <dbReference type="Proteomes" id="UP001193734"/>
    </source>
</evidence>
<proteinExistence type="predicted"/>
<gene>
    <name evidence="3" type="ORF">HPS55_04820</name>
</gene>
<dbReference type="Gene3D" id="3.40.50.1110">
    <property type="entry name" value="SGNH hydrolase"/>
    <property type="match status" value="1"/>
</dbReference>
<sequence length="458" mass="51920">MKRLFYILGLLPLITIQVVAQSLTLGPIFSDNMILQQGQPLPVWGKAAPKTKVTVTFGKFKAKAVADGKGHWQAMLPSQKASFEGCVFTVKAGKQQLTLDNVVVGEVWVAAGQSNMEYTMKKYRTYQKPYKGKDLAAEELTKSENTKIRVFTCPRKGNDTGWNNANSESLPMVSAPGYFCVRHLQDSLQVPVGIISTAVGGTMVETWRKGGEWYNKMIAPYVPFAIRGFLWYQGENNCTNRERNYASMFKAMTEEWRQEWGVSEAPFLTVMLAPHIYSDRHHRRGVVDAEELPRFRQQQMACLDSVSNTEIIFNPDLVDDLFDIHHSYKWEVGRRLSVLALNKVYGRTELEWSGPRADTMTREKNRLTVHFTHVGTGFEKKQKGLERKSGSMLRWFEMAGSDGVWHAANAEIIDNSHVSVWSEAVPHPVSVRYLWHETATSVDLRNSEGLCAFPFLLQ</sequence>
<evidence type="ECO:0000259" key="2">
    <source>
        <dbReference type="Pfam" id="PF03629"/>
    </source>
</evidence>
<dbReference type="InterPro" id="IPR036514">
    <property type="entry name" value="SGNH_hydro_sf"/>
</dbReference>
<dbReference type="Pfam" id="PF03629">
    <property type="entry name" value="SASA"/>
    <property type="match status" value="1"/>
</dbReference>
<organism evidence="3 4">
    <name type="scientific">Xylanibacter rodentium</name>
    <dbReference type="NCBI Taxonomy" id="2736289"/>
    <lineage>
        <taxon>Bacteria</taxon>
        <taxon>Pseudomonadati</taxon>
        <taxon>Bacteroidota</taxon>
        <taxon>Bacteroidia</taxon>
        <taxon>Bacteroidales</taxon>
        <taxon>Prevotellaceae</taxon>
        <taxon>Xylanibacter</taxon>
    </lineage>
</organism>
<name>A0ABX2ASE7_9BACT</name>
<feature type="domain" description="Sialate O-acetylesterase" evidence="2">
    <location>
        <begin position="106"/>
        <end position="305"/>
    </location>
</feature>
<evidence type="ECO:0000313" key="3">
    <source>
        <dbReference type="EMBL" id="NPE13657.1"/>
    </source>
</evidence>
<dbReference type="GeneID" id="82157083"/>
<comment type="caution">
    <text evidence="3">The sequence shown here is derived from an EMBL/GenBank/DDBJ whole genome shotgun (WGS) entry which is preliminary data.</text>
</comment>
<dbReference type="InterPro" id="IPR039329">
    <property type="entry name" value="SIAE"/>
</dbReference>
<dbReference type="SUPFAM" id="SSF52266">
    <property type="entry name" value="SGNH hydrolase"/>
    <property type="match status" value="1"/>
</dbReference>